<dbReference type="GO" id="GO:0046872">
    <property type="term" value="F:metal ion binding"/>
    <property type="evidence" value="ECO:0007669"/>
    <property type="project" value="UniProtKB-KW"/>
</dbReference>
<dbReference type="EMBL" id="JABFJW010000085">
    <property type="protein sequence ID" value="NOK10012.1"/>
    <property type="molecule type" value="Genomic_DNA"/>
</dbReference>
<dbReference type="Gene3D" id="3.30.465.10">
    <property type="match status" value="1"/>
</dbReference>
<comment type="caution">
    <text evidence="9">The sequence shown here is derived from an EMBL/GenBank/DDBJ whole genome shotgun (WGS) entry which is preliminary data.</text>
</comment>
<dbReference type="InterPro" id="IPR016166">
    <property type="entry name" value="FAD-bd_PCMH"/>
</dbReference>
<evidence type="ECO:0000313" key="9">
    <source>
        <dbReference type="EMBL" id="NOK10012.1"/>
    </source>
</evidence>
<dbReference type="Pfam" id="PF02913">
    <property type="entry name" value="FAD-oxidase_C"/>
    <property type="match status" value="1"/>
</dbReference>
<dbReference type="SUPFAM" id="SSF56176">
    <property type="entry name" value="FAD-binding/transporter-associated domain-like"/>
    <property type="match status" value="1"/>
</dbReference>
<dbReference type="InterPro" id="IPR016164">
    <property type="entry name" value="FAD-linked_Oxase-like_C"/>
</dbReference>
<organism evidence="9 10">
    <name type="scientific">Corallococcus exercitus</name>
    <dbReference type="NCBI Taxonomy" id="2316736"/>
    <lineage>
        <taxon>Bacteria</taxon>
        <taxon>Pseudomonadati</taxon>
        <taxon>Myxococcota</taxon>
        <taxon>Myxococcia</taxon>
        <taxon>Myxococcales</taxon>
        <taxon>Cystobacterineae</taxon>
        <taxon>Myxococcaceae</taxon>
        <taxon>Corallococcus</taxon>
    </lineage>
</organism>
<evidence type="ECO:0000256" key="6">
    <source>
        <dbReference type="ARBA" id="ARBA00023004"/>
    </source>
</evidence>
<sequence>MTTTFLDTLRHVRRPRAVTPRERREVDVAGLERELRRRLRGDVRFDAGERALYATDASNYRQVPLGVVCPRSVEDVVEAVRLCRQYGAPLTSRGGGTALAGQTCNVAVVLDFSRHLDRVLHLDPERRLARVQPGTVLDVLRTEAVKRHGLTFGPDPATHNRCTLGGMLGNNSCGVHAQMAGRVADNTESLDVLTYDGVRLRVGRTSDAELERLMREPGRVGELYRGMKALRDRYADLIRARFPHIPRRVSGFNLDELLPENGFHVARALVGTEGTCVTVLEATLNLVPEPKARSLLVLGYPDVFSAADDVPEVVEAGPIGLEGLDAKLLDGMKRKHLHVEDLPLLPDGEGWLMVEFGGDSKADSDAKAHALMDRLKARGHAPSMSLFDEKHQEHLLWEIRESGLGATAFIPGEPDAWPGWEDSAVPPERMGQYLRDFRALLDRFGYQASLYGHFGQGCLHCRISFELRTREGVARYRRFVETAADLVVRHGGSLSGEHGDGQSRAELLPRMFGDELVRAFGEFKRLWDPEGGMNPRKVVDPYRLDENLRLGPRYAPAEPRTHFQFPEDQGSFSRATTRCVGVGKCRRTDGGTMCPSYMVTREEKHSTRGRAHLLFEMLRGDVVEKGWRSPHVKEALDLCLACKGCKSDCPVNVDMATYKAEFLSHHYRGRLRPRHAYAFGPVMFWARVGGRMPWLANFVTHAPGLRTLAKAAAGVHPARDIPRFDATPFQRRVRGRHARPGPRGPVVLFPDTFNNFFQADTASAALEVLEAAGFEVRVPQGFVCCGRPLYDYGMLDTAKALLRHTLMRFREEIRAGTPFVLLEPSCAAVFRDELLNLFPHDEDAKRLAAGTYVLSELLQKRAPDFEVPRLEGKALVQGHCHHQAVMKFHDEKKWLDRTGLDWEKPDSGCCGMAGAFGYERDKYDVSQACGERVILPKVREASGDTLLIADGFSCREQIRQATGRKPLHLAQVLQKALRRGEAVPQAATARPRVARALVVGGVLMAAGLVSWRA</sequence>
<evidence type="ECO:0000256" key="4">
    <source>
        <dbReference type="ARBA" id="ARBA00022827"/>
    </source>
</evidence>
<dbReference type="Proteomes" id="UP000528460">
    <property type="component" value="Unassembled WGS sequence"/>
</dbReference>
<accession>A0A7Y4JTL9</accession>
<evidence type="ECO:0000313" key="10">
    <source>
        <dbReference type="Proteomes" id="UP000528460"/>
    </source>
</evidence>
<dbReference type="InterPro" id="IPR017900">
    <property type="entry name" value="4Fe4S_Fe_S_CS"/>
</dbReference>
<dbReference type="PANTHER" id="PTHR11748:SF119">
    <property type="entry name" value="D-2-HYDROXYGLUTARATE DEHYDROGENASE"/>
    <property type="match status" value="1"/>
</dbReference>
<dbReference type="PROSITE" id="PS00198">
    <property type="entry name" value="4FE4S_FER_1"/>
    <property type="match status" value="1"/>
</dbReference>
<dbReference type="GO" id="GO:0008720">
    <property type="term" value="F:D-lactate dehydrogenase (NAD+) activity"/>
    <property type="evidence" value="ECO:0007669"/>
    <property type="project" value="TreeGrafter"/>
</dbReference>
<dbReference type="SUPFAM" id="SSF55103">
    <property type="entry name" value="FAD-linked oxidases, C-terminal domain"/>
    <property type="match status" value="1"/>
</dbReference>
<reference evidence="9 10" key="1">
    <citation type="submission" date="2020-05" db="EMBL/GenBank/DDBJ databases">
        <authorList>
            <person name="Whitworth D."/>
        </authorList>
    </citation>
    <scope>NUCLEOTIDE SEQUENCE [LARGE SCALE GENOMIC DNA]</scope>
    <source>
        <strain evidence="9 10">CA046A</strain>
    </source>
</reference>
<evidence type="ECO:0000256" key="7">
    <source>
        <dbReference type="ARBA" id="ARBA00023014"/>
    </source>
</evidence>
<dbReference type="GO" id="GO:0071949">
    <property type="term" value="F:FAD binding"/>
    <property type="evidence" value="ECO:0007669"/>
    <property type="project" value="InterPro"/>
</dbReference>
<keyword evidence="2" id="KW-0285">Flavoprotein</keyword>
<dbReference type="GO" id="GO:1903457">
    <property type="term" value="P:lactate catabolic process"/>
    <property type="evidence" value="ECO:0007669"/>
    <property type="project" value="TreeGrafter"/>
</dbReference>
<dbReference type="AlphaFoldDB" id="A0A7Y4JTL9"/>
<dbReference type="InterPro" id="IPR004113">
    <property type="entry name" value="FAD-bd_oxidored_4_C"/>
</dbReference>
<dbReference type="InterPro" id="IPR017896">
    <property type="entry name" value="4Fe4S_Fe-S-bd"/>
</dbReference>
<evidence type="ECO:0000259" key="8">
    <source>
        <dbReference type="PROSITE" id="PS51387"/>
    </source>
</evidence>
<dbReference type="Pfam" id="PF13183">
    <property type="entry name" value="Fer4_8"/>
    <property type="match status" value="1"/>
</dbReference>
<name>A0A7Y4JTL9_9BACT</name>
<dbReference type="GO" id="GO:0004458">
    <property type="term" value="F:D-lactate dehydrogenase (cytochrome) activity"/>
    <property type="evidence" value="ECO:0007669"/>
    <property type="project" value="TreeGrafter"/>
</dbReference>
<protein>
    <submittedName>
        <fullName evidence="9">FAD-binding oxidoreductase</fullName>
    </submittedName>
</protein>
<dbReference type="RefSeq" id="WP_171414180.1">
    <property type="nucleotide sequence ID" value="NZ_JABFJW010000085.1"/>
</dbReference>
<dbReference type="PANTHER" id="PTHR11748">
    <property type="entry name" value="D-LACTATE DEHYDROGENASE"/>
    <property type="match status" value="1"/>
</dbReference>
<dbReference type="SUPFAM" id="SSF46548">
    <property type="entry name" value="alpha-helical ferredoxin"/>
    <property type="match status" value="1"/>
</dbReference>
<dbReference type="Pfam" id="PF01565">
    <property type="entry name" value="FAD_binding_4"/>
    <property type="match status" value="1"/>
</dbReference>
<dbReference type="InterPro" id="IPR004017">
    <property type="entry name" value="Cys_rich_dom"/>
</dbReference>
<dbReference type="InterPro" id="IPR016167">
    <property type="entry name" value="FAD-bd_PCMH_sub1"/>
</dbReference>
<gene>
    <name evidence="9" type="ORF">HNS30_13335</name>
</gene>
<keyword evidence="7" id="KW-0411">Iron-sulfur</keyword>
<keyword evidence="6" id="KW-0408">Iron</keyword>
<proteinExistence type="predicted"/>
<dbReference type="PROSITE" id="PS51387">
    <property type="entry name" value="FAD_PCMH"/>
    <property type="match status" value="1"/>
</dbReference>
<dbReference type="Pfam" id="PF02754">
    <property type="entry name" value="CCG"/>
    <property type="match status" value="1"/>
</dbReference>
<evidence type="ECO:0000256" key="3">
    <source>
        <dbReference type="ARBA" id="ARBA00022723"/>
    </source>
</evidence>
<dbReference type="Gene3D" id="3.30.43.10">
    <property type="entry name" value="Uridine Diphospho-n-acetylenolpyruvylglucosamine Reductase, domain 2"/>
    <property type="match status" value="1"/>
</dbReference>
<dbReference type="InterPro" id="IPR016169">
    <property type="entry name" value="FAD-bd_PCMH_sub2"/>
</dbReference>
<keyword evidence="4" id="KW-0274">FAD</keyword>
<keyword evidence="3" id="KW-0479">Metal-binding</keyword>
<dbReference type="GO" id="GO:0051536">
    <property type="term" value="F:iron-sulfur cluster binding"/>
    <property type="evidence" value="ECO:0007669"/>
    <property type="project" value="UniProtKB-KW"/>
</dbReference>
<dbReference type="InterPro" id="IPR036318">
    <property type="entry name" value="FAD-bd_PCMH-like_sf"/>
</dbReference>
<evidence type="ECO:0000256" key="2">
    <source>
        <dbReference type="ARBA" id="ARBA00022630"/>
    </source>
</evidence>
<dbReference type="InterPro" id="IPR006094">
    <property type="entry name" value="Oxid_FAD_bind_N"/>
</dbReference>
<evidence type="ECO:0000256" key="1">
    <source>
        <dbReference type="ARBA" id="ARBA00001974"/>
    </source>
</evidence>
<dbReference type="Gene3D" id="3.30.70.2740">
    <property type="match status" value="1"/>
</dbReference>
<comment type="cofactor">
    <cofactor evidence="1">
        <name>FAD</name>
        <dbReference type="ChEBI" id="CHEBI:57692"/>
    </cofactor>
</comment>
<keyword evidence="5" id="KW-0560">Oxidoreductase</keyword>
<feature type="domain" description="FAD-binding PCMH-type" evidence="8">
    <location>
        <begin position="60"/>
        <end position="289"/>
    </location>
</feature>
<evidence type="ECO:0000256" key="5">
    <source>
        <dbReference type="ARBA" id="ARBA00023002"/>
    </source>
</evidence>